<name>X6P0H4_RETFI</name>
<evidence type="ECO:0000256" key="1">
    <source>
        <dbReference type="SAM" id="MobiDB-lite"/>
    </source>
</evidence>
<evidence type="ECO:0000313" key="3">
    <source>
        <dbReference type="Proteomes" id="UP000023152"/>
    </source>
</evidence>
<dbReference type="EMBL" id="ASPP01004832">
    <property type="protein sequence ID" value="ETO31579.1"/>
    <property type="molecule type" value="Genomic_DNA"/>
</dbReference>
<feature type="compositionally biased region" description="Polar residues" evidence="1">
    <location>
        <begin position="119"/>
        <end position="138"/>
    </location>
</feature>
<gene>
    <name evidence="2" type="ORF">RFI_05541</name>
</gene>
<feature type="region of interest" description="Disordered" evidence="1">
    <location>
        <begin position="66"/>
        <end position="163"/>
    </location>
</feature>
<keyword evidence="3" id="KW-1185">Reference proteome</keyword>
<organism evidence="2 3">
    <name type="scientific">Reticulomyxa filosa</name>
    <dbReference type="NCBI Taxonomy" id="46433"/>
    <lineage>
        <taxon>Eukaryota</taxon>
        <taxon>Sar</taxon>
        <taxon>Rhizaria</taxon>
        <taxon>Retaria</taxon>
        <taxon>Foraminifera</taxon>
        <taxon>Monothalamids</taxon>
        <taxon>Reticulomyxidae</taxon>
        <taxon>Reticulomyxa</taxon>
    </lineage>
</organism>
<reference evidence="2 3" key="1">
    <citation type="journal article" date="2013" name="Curr. Biol.">
        <title>The Genome of the Foraminiferan Reticulomyxa filosa.</title>
        <authorList>
            <person name="Glockner G."/>
            <person name="Hulsmann N."/>
            <person name="Schleicher M."/>
            <person name="Noegel A.A."/>
            <person name="Eichinger L."/>
            <person name="Gallinger C."/>
            <person name="Pawlowski J."/>
            <person name="Sierra R."/>
            <person name="Euteneuer U."/>
            <person name="Pillet L."/>
            <person name="Moustafa A."/>
            <person name="Platzer M."/>
            <person name="Groth M."/>
            <person name="Szafranski K."/>
            <person name="Schliwa M."/>
        </authorList>
    </citation>
    <scope>NUCLEOTIDE SEQUENCE [LARGE SCALE GENOMIC DNA]</scope>
</reference>
<feature type="region of interest" description="Disordered" evidence="1">
    <location>
        <begin position="18"/>
        <end position="48"/>
    </location>
</feature>
<accession>X6P0H4</accession>
<feature type="non-terminal residue" evidence="2">
    <location>
        <position position="225"/>
    </location>
</feature>
<protein>
    <submittedName>
        <fullName evidence="2">Uncharacterized protein</fullName>
    </submittedName>
</protein>
<proteinExistence type="predicted"/>
<evidence type="ECO:0000313" key="2">
    <source>
        <dbReference type="EMBL" id="ETO31579.1"/>
    </source>
</evidence>
<dbReference type="AlphaFoldDB" id="X6P0H4"/>
<sequence length="225" mass="25370">MSIVEEAEAKFITDRRTYNAASNDSDDERELEMRLQKSQPMPDLPSDALIHALPSDPEHVPMKTVEVEIENKVENGPAESKFGEPVKGPSKRRNSSMKSGQSEEVVSRSIFDKIDENKPTSSNGGEDNDNKANTNMGTTLIGGTRNRSKTEGARTARRRREVKERNYKDKCIDGLYSFPRFQLLMHLFHGEKKFNPKIKNKKTLTDDSRYTSNIAHAANALEDTP</sequence>
<comment type="caution">
    <text evidence="2">The sequence shown here is derived from an EMBL/GenBank/DDBJ whole genome shotgun (WGS) entry which is preliminary data.</text>
</comment>
<dbReference type="Proteomes" id="UP000023152">
    <property type="component" value="Unassembled WGS sequence"/>
</dbReference>